<keyword evidence="7" id="KW-0677">Repeat</keyword>
<dbReference type="InterPro" id="IPR002902">
    <property type="entry name" value="GNK2"/>
</dbReference>
<evidence type="ECO:0000256" key="7">
    <source>
        <dbReference type="ARBA" id="ARBA00022737"/>
    </source>
</evidence>
<evidence type="ECO:0000313" key="22">
    <source>
        <dbReference type="Proteomes" id="UP000596660"/>
    </source>
</evidence>
<keyword evidence="5 18" id="KW-0812">Transmembrane</keyword>
<dbReference type="InterPro" id="IPR001245">
    <property type="entry name" value="Ser-Thr/Tyr_kinase_cat_dom"/>
</dbReference>
<evidence type="ECO:0000256" key="9">
    <source>
        <dbReference type="ARBA" id="ARBA00022777"/>
    </source>
</evidence>
<dbReference type="Proteomes" id="UP000596660">
    <property type="component" value="Unplaced"/>
</dbReference>
<dbReference type="CDD" id="cd23509">
    <property type="entry name" value="Gnk2-like"/>
    <property type="match status" value="3"/>
</dbReference>
<name>A0A803M256_CHEQI</name>
<evidence type="ECO:0000256" key="8">
    <source>
        <dbReference type="ARBA" id="ARBA00022741"/>
    </source>
</evidence>
<dbReference type="PANTHER" id="PTHR27002:SF181">
    <property type="entry name" value="RECEPTOR-LIKE SERINE_THREONINE-PROTEIN KINASE"/>
    <property type="match status" value="1"/>
</dbReference>
<dbReference type="InterPro" id="IPR008271">
    <property type="entry name" value="Ser/Thr_kinase_AS"/>
</dbReference>
<proteinExistence type="predicted"/>
<dbReference type="Gramene" id="AUR62022038-RA">
    <property type="protein sequence ID" value="AUR62022038-RA:cds"/>
    <property type="gene ID" value="AUR62022038"/>
</dbReference>
<feature type="domain" description="Gnk2-homologous" evidence="20">
    <location>
        <begin position="164"/>
        <end position="266"/>
    </location>
</feature>
<dbReference type="InterPro" id="IPR011009">
    <property type="entry name" value="Kinase-like_dom_sf"/>
</dbReference>
<evidence type="ECO:0000259" key="20">
    <source>
        <dbReference type="PROSITE" id="PS51473"/>
    </source>
</evidence>
<evidence type="ECO:0000256" key="1">
    <source>
        <dbReference type="ARBA" id="ARBA00004167"/>
    </source>
</evidence>
<dbReference type="PROSITE" id="PS50011">
    <property type="entry name" value="PROTEIN_KINASE_DOM"/>
    <property type="match status" value="1"/>
</dbReference>
<evidence type="ECO:0000313" key="21">
    <source>
        <dbReference type="EnsemblPlants" id="AUR62022038-RA:cds"/>
    </source>
</evidence>
<dbReference type="OMA" id="HNFLVAN"/>
<evidence type="ECO:0000256" key="13">
    <source>
        <dbReference type="ARBA" id="ARBA00023170"/>
    </source>
</evidence>
<evidence type="ECO:0000256" key="2">
    <source>
        <dbReference type="ARBA" id="ARBA00012513"/>
    </source>
</evidence>
<dbReference type="InterPro" id="IPR000719">
    <property type="entry name" value="Prot_kinase_dom"/>
</dbReference>
<keyword evidence="13" id="KW-0675">Receptor</keyword>
<feature type="binding site" evidence="17">
    <location>
        <position position="442"/>
    </location>
    <ligand>
        <name>ATP</name>
        <dbReference type="ChEBI" id="CHEBI:30616"/>
    </ligand>
</feature>
<feature type="domain" description="Protein kinase" evidence="19">
    <location>
        <begin position="414"/>
        <end position="615"/>
    </location>
</feature>
<evidence type="ECO:0000256" key="11">
    <source>
        <dbReference type="ARBA" id="ARBA00022989"/>
    </source>
</evidence>
<dbReference type="PANTHER" id="PTHR27002">
    <property type="entry name" value="RECEPTOR-LIKE SERINE/THREONINE-PROTEIN KINASE SD1-8"/>
    <property type="match status" value="1"/>
</dbReference>
<sequence length="615" mass="69429">MCPLYVESIVWYDECMLRYANRSIFSLSETSPSSDAWYTDTVPNYEEFVPVIEKTTKAIISQAARTTARGHFASTYANYTSIHRVYNFAMCTPDIDEVECKNCLLIASKKLSTYYNESKGVTSFLPSCQLGYDTAINQMTHVPLTPDQAQAPGQPPSPAPTVTFEVYECSSTNGNYTNGSAYQHNLNRLFSSLSTKTSTRRFYNTTTGNFPSKVYAIYQCREDLGLDICSECTKEATKKITQLCPFYSEAIVWYDECMLRYANRSIFSLSETNPSRASWYDGIVSNYDKFGPLVEKTMNNMVTEASSVTSRGHFANTYADWTLIDRMYCFAMCTRDIDEFGCKNCLSTERRKRSSSHIVVAISVPLILVVLLLSSAGFCVYRHKRKNPSPDEEIVGVESLQFNFKTIRDATDNFSEHNKLGQGGFGSVYKGKLRDGQEIAVKRLSTCSGQGSTEFKTEILLAAKLQHNNLVKLLGFCLHGEEKLLVYELLPNASLDKVLFGQNEHPSLDWEIRFKILLGTARGLLYLHEDSRLKIIHRDLKPSNILLDEYMNPKISDFGLARLVGREQMHVDTSKVAGTYGYMAPEYALTGRFSLMSDVYSFWSNSFGGSKWSHV</sequence>
<reference evidence="21" key="1">
    <citation type="journal article" date="2017" name="Nature">
        <title>The genome of Chenopodium quinoa.</title>
        <authorList>
            <person name="Jarvis D.E."/>
            <person name="Ho Y.S."/>
            <person name="Lightfoot D.J."/>
            <person name="Schmoeckel S.M."/>
            <person name="Li B."/>
            <person name="Borm T.J.A."/>
            <person name="Ohyanagi H."/>
            <person name="Mineta K."/>
            <person name="Michell C.T."/>
            <person name="Saber N."/>
            <person name="Kharbatia N.M."/>
            <person name="Rupper R.R."/>
            <person name="Sharp A.R."/>
            <person name="Dally N."/>
            <person name="Boughton B.A."/>
            <person name="Woo Y.H."/>
            <person name="Gao G."/>
            <person name="Schijlen E.G.W.M."/>
            <person name="Guo X."/>
            <person name="Momin A.A."/>
            <person name="Negrao S."/>
            <person name="Al-Babili S."/>
            <person name="Gehring C."/>
            <person name="Roessner U."/>
            <person name="Jung C."/>
            <person name="Murphy K."/>
            <person name="Arold S.T."/>
            <person name="Gojobori T."/>
            <person name="van der Linden C.G."/>
            <person name="van Loo E.N."/>
            <person name="Jellen E.N."/>
            <person name="Maughan P.J."/>
            <person name="Tester M."/>
        </authorList>
    </citation>
    <scope>NUCLEOTIDE SEQUENCE [LARGE SCALE GENOMIC DNA]</scope>
    <source>
        <strain evidence="21">cv. PI 614886</strain>
    </source>
</reference>
<comment type="catalytic activity">
    <reaction evidence="16">
        <text>L-seryl-[protein] + ATP = O-phospho-L-seryl-[protein] + ADP + H(+)</text>
        <dbReference type="Rhea" id="RHEA:17989"/>
        <dbReference type="Rhea" id="RHEA-COMP:9863"/>
        <dbReference type="Rhea" id="RHEA-COMP:11604"/>
        <dbReference type="ChEBI" id="CHEBI:15378"/>
        <dbReference type="ChEBI" id="CHEBI:29999"/>
        <dbReference type="ChEBI" id="CHEBI:30616"/>
        <dbReference type="ChEBI" id="CHEBI:83421"/>
        <dbReference type="ChEBI" id="CHEBI:456216"/>
        <dbReference type="EC" id="2.7.11.1"/>
    </reaction>
</comment>
<dbReference type="InterPro" id="IPR038408">
    <property type="entry name" value="GNK2_sf"/>
</dbReference>
<keyword evidence="9" id="KW-0418">Kinase</keyword>
<keyword evidence="4" id="KW-0808">Transferase</keyword>
<evidence type="ECO:0000256" key="5">
    <source>
        <dbReference type="ARBA" id="ARBA00022692"/>
    </source>
</evidence>
<dbReference type="Gene3D" id="3.30.200.20">
    <property type="entry name" value="Phosphorylase Kinase, domain 1"/>
    <property type="match status" value="1"/>
</dbReference>
<feature type="domain" description="Gnk2-homologous" evidence="20">
    <location>
        <begin position="30"/>
        <end position="137"/>
    </location>
</feature>
<dbReference type="PROSITE" id="PS51473">
    <property type="entry name" value="GNK2"/>
    <property type="match status" value="3"/>
</dbReference>
<reference evidence="21" key="2">
    <citation type="submission" date="2021-03" db="UniProtKB">
        <authorList>
            <consortium name="EnsemblPlants"/>
        </authorList>
    </citation>
    <scope>IDENTIFICATION</scope>
</reference>
<dbReference type="PROSITE" id="PS00107">
    <property type="entry name" value="PROTEIN_KINASE_ATP"/>
    <property type="match status" value="1"/>
</dbReference>
<dbReference type="SMART" id="SM00220">
    <property type="entry name" value="S_TKc"/>
    <property type="match status" value="1"/>
</dbReference>
<dbReference type="GO" id="GO:0005886">
    <property type="term" value="C:plasma membrane"/>
    <property type="evidence" value="ECO:0007669"/>
    <property type="project" value="TreeGrafter"/>
</dbReference>
<dbReference type="Gene3D" id="3.30.430.20">
    <property type="entry name" value="Gnk2 domain, C-X8-C-X2-C motif"/>
    <property type="match status" value="3"/>
</dbReference>
<keyword evidence="10 17" id="KW-0067">ATP-binding</keyword>
<dbReference type="Gene3D" id="1.10.510.10">
    <property type="entry name" value="Transferase(Phosphotransferase) domain 1"/>
    <property type="match status" value="1"/>
</dbReference>
<evidence type="ECO:0000256" key="17">
    <source>
        <dbReference type="PROSITE-ProRule" id="PRU10141"/>
    </source>
</evidence>
<keyword evidence="8 17" id="KW-0547">Nucleotide-binding</keyword>
<keyword evidence="3" id="KW-0723">Serine/threonine-protein kinase</keyword>
<evidence type="ECO:0000256" key="10">
    <source>
        <dbReference type="ARBA" id="ARBA00022840"/>
    </source>
</evidence>
<dbReference type="Pfam" id="PF01657">
    <property type="entry name" value="Stress-antifung"/>
    <property type="match status" value="2"/>
</dbReference>
<evidence type="ECO:0000259" key="19">
    <source>
        <dbReference type="PROSITE" id="PS50011"/>
    </source>
</evidence>
<evidence type="ECO:0000256" key="15">
    <source>
        <dbReference type="ARBA" id="ARBA00047899"/>
    </source>
</evidence>
<keyword evidence="12 18" id="KW-0472">Membrane</keyword>
<dbReference type="GO" id="GO:0004674">
    <property type="term" value="F:protein serine/threonine kinase activity"/>
    <property type="evidence" value="ECO:0007669"/>
    <property type="project" value="UniProtKB-KW"/>
</dbReference>
<evidence type="ECO:0000256" key="12">
    <source>
        <dbReference type="ARBA" id="ARBA00023136"/>
    </source>
</evidence>
<keyword evidence="6" id="KW-0732">Signal</keyword>
<dbReference type="EC" id="2.7.11.1" evidence="2"/>
<comment type="catalytic activity">
    <reaction evidence="15">
        <text>L-threonyl-[protein] + ATP = O-phospho-L-threonyl-[protein] + ADP + H(+)</text>
        <dbReference type="Rhea" id="RHEA:46608"/>
        <dbReference type="Rhea" id="RHEA-COMP:11060"/>
        <dbReference type="Rhea" id="RHEA-COMP:11605"/>
        <dbReference type="ChEBI" id="CHEBI:15378"/>
        <dbReference type="ChEBI" id="CHEBI:30013"/>
        <dbReference type="ChEBI" id="CHEBI:30616"/>
        <dbReference type="ChEBI" id="CHEBI:61977"/>
        <dbReference type="ChEBI" id="CHEBI:456216"/>
        <dbReference type="EC" id="2.7.11.1"/>
    </reaction>
</comment>
<dbReference type="AlphaFoldDB" id="A0A803M256"/>
<dbReference type="PROSITE" id="PS00108">
    <property type="entry name" value="PROTEIN_KINASE_ST"/>
    <property type="match status" value="1"/>
</dbReference>
<evidence type="ECO:0000256" key="16">
    <source>
        <dbReference type="ARBA" id="ARBA00048679"/>
    </source>
</evidence>
<dbReference type="InterPro" id="IPR017441">
    <property type="entry name" value="Protein_kinase_ATP_BS"/>
</dbReference>
<accession>A0A803M256</accession>
<organism evidence="21 22">
    <name type="scientific">Chenopodium quinoa</name>
    <name type="common">Quinoa</name>
    <dbReference type="NCBI Taxonomy" id="63459"/>
    <lineage>
        <taxon>Eukaryota</taxon>
        <taxon>Viridiplantae</taxon>
        <taxon>Streptophyta</taxon>
        <taxon>Embryophyta</taxon>
        <taxon>Tracheophyta</taxon>
        <taxon>Spermatophyta</taxon>
        <taxon>Magnoliopsida</taxon>
        <taxon>eudicotyledons</taxon>
        <taxon>Gunneridae</taxon>
        <taxon>Pentapetalae</taxon>
        <taxon>Caryophyllales</taxon>
        <taxon>Chenopodiaceae</taxon>
        <taxon>Chenopodioideae</taxon>
        <taxon>Atripliceae</taxon>
        <taxon>Chenopodium</taxon>
    </lineage>
</organism>
<keyword evidence="14" id="KW-0325">Glycoprotein</keyword>
<keyword evidence="22" id="KW-1185">Reference proteome</keyword>
<dbReference type="GO" id="GO:0005524">
    <property type="term" value="F:ATP binding"/>
    <property type="evidence" value="ECO:0007669"/>
    <property type="project" value="UniProtKB-UniRule"/>
</dbReference>
<evidence type="ECO:0000256" key="3">
    <source>
        <dbReference type="ARBA" id="ARBA00022527"/>
    </source>
</evidence>
<dbReference type="FunFam" id="3.30.430.20:FF:000003">
    <property type="entry name" value="Cysteine-rich RLK (RECEPTOR-like protein kinase) 10"/>
    <property type="match status" value="1"/>
</dbReference>
<evidence type="ECO:0000256" key="14">
    <source>
        <dbReference type="ARBA" id="ARBA00023180"/>
    </source>
</evidence>
<dbReference type="SUPFAM" id="SSF56112">
    <property type="entry name" value="Protein kinase-like (PK-like)"/>
    <property type="match status" value="1"/>
</dbReference>
<comment type="subcellular location">
    <subcellularLocation>
        <location evidence="1">Membrane</location>
        <topology evidence="1">Single-pass membrane protein</topology>
    </subcellularLocation>
</comment>
<evidence type="ECO:0000256" key="18">
    <source>
        <dbReference type="SAM" id="Phobius"/>
    </source>
</evidence>
<dbReference type="Pfam" id="PF07714">
    <property type="entry name" value="PK_Tyr_Ser-Thr"/>
    <property type="match status" value="1"/>
</dbReference>
<feature type="transmembrane region" description="Helical" evidence="18">
    <location>
        <begin position="358"/>
        <end position="381"/>
    </location>
</feature>
<dbReference type="EnsemblPlants" id="AUR62022038-RA">
    <property type="protein sequence ID" value="AUR62022038-RA:cds"/>
    <property type="gene ID" value="AUR62022038"/>
</dbReference>
<protein>
    <recommendedName>
        <fullName evidence="2">non-specific serine/threonine protein kinase</fullName>
        <ecNumber evidence="2">2.7.11.1</ecNumber>
    </recommendedName>
</protein>
<evidence type="ECO:0000256" key="6">
    <source>
        <dbReference type="ARBA" id="ARBA00022729"/>
    </source>
</evidence>
<feature type="domain" description="Gnk2-homologous" evidence="20">
    <location>
        <begin position="272"/>
        <end position="388"/>
    </location>
</feature>
<evidence type="ECO:0000256" key="4">
    <source>
        <dbReference type="ARBA" id="ARBA00022679"/>
    </source>
</evidence>
<dbReference type="FunFam" id="3.30.200.20:FF:000142">
    <property type="entry name" value="Cysteine-rich receptor-like protein kinase 10"/>
    <property type="match status" value="1"/>
</dbReference>
<dbReference type="FunFam" id="1.10.510.10:FF:001023">
    <property type="entry name" value="Os07g0541700 protein"/>
    <property type="match status" value="1"/>
</dbReference>
<keyword evidence="11 18" id="KW-1133">Transmembrane helix</keyword>